<dbReference type="InterPro" id="IPR051907">
    <property type="entry name" value="DoxX-like_oxidoreductase"/>
</dbReference>
<feature type="transmembrane region" description="Helical" evidence="7">
    <location>
        <begin position="6"/>
        <end position="22"/>
    </location>
</feature>
<feature type="transmembrane region" description="Helical" evidence="7">
    <location>
        <begin position="100"/>
        <end position="122"/>
    </location>
</feature>
<comment type="subcellular location">
    <subcellularLocation>
        <location evidence="1">Cell membrane</location>
        <topology evidence="1">Multi-pass membrane protein</topology>
    </subcellularLocation>
</comment>
<dbReference type="PANTHER" id="PTHR33452:SF1">
    <property type="entry name" value="INNER MEMBRANE PROTEIN YPHA-RELATED"/>
    <property type="match status" value="1"/>
</dbReference>
<gene>
    <name evidence="8" type="ORF">ACFO5K_18675</name>
</gene>
<proteinExistence type="inferred from homology"/>
<comment type="caution">
    <text evidence="8">The sequence shown here is derived from an EMBL/GenBank/DDBJ whole genome shotgun (WGS) entry which is preliminary data.</text>
</comment>
<dbReference type="PANTHER" id="PTHR33452">
    <property type="entry name" value="OXIDOREDUCTASE CATD-RELATED"/>
    <property type="match status" value="1"/>
</dbReference>
<organism evidence="8 9">
    <name type="scientific">Nocardia halotolerans</name>
    <dbReference type="NCBI Taxonomy" id="1755878"/>
    <lineage>
        <taxon>Bacteria</taxon>
        <taxon>Bacillati</taxon>
        <taxon>Actinomycetota</taxon>
        <taxon>Actinomycetes</taxon>
        <taxon>Mycobacteriales</taxon>
        <taxon>Nocardiaceae</taxon>
        <taxon>Nocardia</taxon>
    </lineage>
</organism>
<name>A0ABV8VJ84_9NOCA</name>
<keyword evidence="4 7" id="KW-0812">Transmembrane</keyword>
<keyword evidence="9" id="KW-1185">Reference proteome</keyword>
<evidence type="ECO:0000256" key="5">
    <source>
        <dbReference type="ARBA" id="ARBA00022989"/>
    </source>
</evidence>
<protein>
    <submittedName>
        <fullName evidence="8">DoxX family protein</fullName>
    </submittedName>
</protein>
<evidence type="ECO:0000313" key="8">
    <source>
        <dbReference type="EMBL" id="MFC4376125.1"/>
    </source>
</evidence>
<evidence type="ECO:0000256" key="4">
    <source>
        <dbReference type="ARBA" id="ARBA00022692"/>
    </source>
</evidence>
<keyword evidence="6 7" id="KW-0472">Membrane</keyword>
<reference evidence="9" key="1">
    <citation type="journal article" date="2019" name="Int. J. Syst. Evol. Microbiol.">
        <title>The Global Catalogue of Microorganisms (GCM) 10K type strain sequencing project: providing services to taxonomists for standard genome sequencing and annotation.</title>
        <authorList>
            <consortium name="The Broad Institute Genomics Platform"/>
            <consortium name="The Broad Institute Genome Sequencing Center for Infectious Disease"/>
            <person name="Wu L."/>
            <person name="Ma J."/>
        </authorList>
    </citation>
    <scope>NUCLEOTIDE SEQUENCE [LARGE SCALE GENOMIC DNA]</scope>
    <source>
        <strain evidence="9">IBRC-M 10490</strain>
    </source>
</reference>
<feature type="transmembrane region" description="Helical" evidence="7">
    <location>
        <begin position="51"/>
        <end position="80"/>
    </location>
</feature>
<evidence type="ECO:0000256" key="1">
    <source>
        <dbReference type="ARBA" id="ARBA00004651"/>
    </source>
</evidence>
<keyword evidence="3" id="KW-1003">Cell membrane</keyword>
<sequence length="123" mass="12968">MIQDLLLLLVRIVVAVAFFASARNKFRDIEKFAAGNAVPVPAAYFVATAELLGAIGVFLGILAPLAAGGLMLLMLATMSLHIVKWHSPYWASAGGWEYDLLMFTLAGVITVFGAGAVSVDAVT</sequence>
<dbReference type="Pfam" id="PF07681">
    <property type="entry name" value="DoxX"/>
    <property type="match status" value="1"/>
</dbReference>
<dbReference type="InterPro" id="IPR032808">
    <property type="entry name" value="DoxX"/>
</dbReference>
<dbReference type="Proteomes" id="UP001595844">
    <property type="component" value="Unassembled WGS sequence"/>
</dbReference>
<accession>A0ABV8VJ84</accession>
<evidence type="ECO:0000256" key="7">
    <source>
        <dbReference type="SAM" id="Phobius"/>
    </source>
</evidence>
<evidence type="ECO:0000256" key="3">
    <source>
        <dbReference type="ARBA" id="ARBA00022475"/>
    </source>
</evidence>
<keyword evidence="5 7" id="KW-1133">Transmembrane helix</keyword>
<evidence type="ECO:0000256" key="6">
    <source>
        <dbReference type="ARBA" id="ARBA00023136"/>
    </source>
</evidence>
<evidence type="ECO:0000256" key="2">
    <source>
        <dbReference type="ARBA" id="ARBA00006679"/>
    </source>
</evidence>
<dbReference type="EMBL" id="JBHSDL010000025">
    <property type="protein sequence ID" value="MFC4376125.1"/>
    <property type="molecule type" value="Genomic_DNA"/>
</dbReference>
<dbReference type="RefSeq" id="WP_378564304.1">
    <property type="nucleotide sequence ID" value="NZ_JBHSDL010000025.1"/>
</dbReference>
<evidence type="ECO:0000313" key="9">
    <source>
        <dbReference type="Proteomes" id="UP001595844"/>
    </source>
</evidence>
<comment type="similarity">
    <text evidence="2">Belongs to the DoxX family.</text>
</comment>